<dbReference type="InterPro" id="IPR035965">
    <property type="entry name" value="PAS-like_dom_sf"/>
</dbReference>
<dbReference type="SUPFAM" id="SSF55874">
    <property type="entry name" value="ATPase domain of HSP90 chaperone/DNA topoisomerase II/histidine kinase"/>
    <property type="match status" value="2"/>
</dbReference>
<dbReference type="InterPro" id="IPR000700">
    <property type="entry name" value="PAS-assoc_C"/>
</dbReference>
<comment type="subcellular location">
    <subcellularLocation>
        <location evidence="2">Cell membrane</location>
        <topology evidence="2">Multi-pass membrane protein</topology>
    </subcellularLocation>
</comment>
<dbReference type="SMART" id="SM00448">
    <property type="entry name" value="REC"/>
    <property type="match status" value="1"/>
</dbReference>
<accession>A0ABV5Z7N2</accession>
<keyword evidence="21" id="KW-1185">Reference proteome</keyword>
<dbReference type="PANTHER" id="PTHR43547:SF2">
    <property type="entry name" value="HYBRID SIGNAL TRANSDUCTION HISTIDINE KINASE C"/>
    <property type="match status" value="1"/>
</dbReference>
<dbReference type="PANTHER" id="PTHR43547">
    <property type="entry name" value="TWO-COMPONENT HISTIDINE KINASE"/>
    <property type="match status" value="1"/>
</dbReference>
<dbReference type="CDD" id="cd00130">
    <property type="entry name" value="PAS"/>
    <property type="match status" value="1"/>
</dbReference>
<dbReference type="InterPro" id="IPR003660">
    <property type="entry name" value="HAMP_dom"/>
</dbReference>
<comment type="caution">
    <text evidence="20">The sequence shown here is derived from an EMBL/GenBank/DDBJ whole genome shotgun (WGS) entry which is preliminary data.</text>
</comment>
<keyword evidence="6" id="KW-0808">Transferase</keyword>
<dbReference type="PROSITE" id="PS50112">
    <property type="entry name" value="PAS"/>
    <property type="match status" value="1"/>
</dbReference>
<dbReference type="InterPro" id="IPR000014">
    <property type="entry name" value="PAS"/>
</dbReference>
<evidence type="ECO:0000259" key="17">
    <source>
        <dbReference type="PROSITE" id="PS50112"/>
    </source>
</evidence>
<feature type="domain" description="Histidine kinase" evidence="15">
    <location>
        <begin position="574"/>
        <end position="788"/>
    </location>
</feature>
<evidence type="ECO:0000256" key="6">
    <source>
        <dbReference type="ARBA" id="ARBA00022679"/>
    </source>
</evidence>
<dbReference type="CDD" id="cd06225">
    <property type="entry name" value="HAMP"/>
    <property type="match status" value="1"/>
</dbReference>
<evidence type="ECO:0000259" key="16">
    <source>
        <dbReference type="PROSITE" id="PS50110"/>
    </source>
</evidence>
<dbReference type="PROSITE" id="PS50113">
    <property type="entry name" value="PAC"/>
    <property type="match status" value="1"/>
</dbReference>
<keyword evidence="5 11" id="KW-0597">Phosphoprotein</keyword>
<dbReference type="CDD" id="cd00082">
    <property type="entry name" value="HisKA"/>
    <property type="match status" value="1"/>
</dbReference>
<dbReference type="InterPro" id="IPR011006">
    <property type="entry name" value="CheY-like_superfamily"/>
</dbReference>
<dbReference type="InterPro" id="IPR005467">
    <property type="entry name" value="His_kinase_dom"/>
</dbReference>
<proteinExistence type="predicted"/>
<keyword evidence="8" id="KW-0418">Kinase</keyword>
<dbReference type="SMART" id="SM00388">
    <property type="entry name" value="HisKA"/>
    <property type="match status" value="1"/>
</dbReference>
<dbReference type="CDD" id="cd12914">
    <property type="entry name" value="PDC1_DGC_like"/>
    <property type="match status" value="1"/>
</dbReference>
<feature type="region of interest" description="Disordered" evidence="13">
    <location>
        <begin position="816"/>
        <end position="846"/>
    </location>
</feature>
<protein>
    <recommendedName>
        <fullName evidence="3">histidine kinase</fullName>
        <ecNumber evidence="3">2.7.13.3</ecNumber>
    </recommendedName>
</protein>
<dbReference type="SUPFAM" id="SSF158472">
    <property type="entry name" value="HAMP domain-like"/>
    <property type="match status" value="1"/>
</dbReference>
<name>A0ABV5Z7N2_9GAMM</name>
<dbReference type="Pfam" id="PF13426">
    <property type="entry name" value="PAS_9"/>
    <property type="match status" value="1"/>
</dbReference>
<keyword evidence="20" id="KW-0067">ATP-binding</keyword>
<dbReference type="EC" id="2.7.13.3" evidence="3"/>
<feature type="coiled-coil region" evidence="12">
    <location>
        <begin position="526"/>
        <end position="567"/>
    </location>
</feature>
<dbReference type="Pfam" id="PF00512">
    <property type="entry name" value="HisKA"/>
    <property type="match status" value="1"/>
</dbReference>
<dbReference type="Proteomes" id="UP001589628">
    <property type="component" value="Unassembled WGS sequence"/>
</dbReference>
<dbReference type="PROSITE" id="PS50110">
    <property type="entry name" value="RESPONSE_REGULATORY"/>
    <property type="match status" value="1"/>
</dbReference>
<keyword evidence="7 14" id="KW-0812">Transmembrane</keyword>
<evidence type="ECO:0000256" key="9">
    <source>
        <dbReference type="ARBA" id="ARBA00022989"/>
    </source>
</evidence>
<keyword evidence="12" id="KW-0175">Coiled coil</keyword>
<dbReference type="Gene3D" id="1.10.287.130">
    <property type="match status" value="1"/>
</dbReference>
<feature type="domain" description="HAMP" evidence="19">
    <location>
        <begin position="347"/>
        <end position="399"/>
    </location>
</feature>
<dbReference type="SUPFAM" id="SSF55785">
    <property type="entry name" value="PYP-like sensor domain (PAS domain)"/>
    <property type="match status" value="1"/>
</dbReference>
<dbReference type="GO" id="GO:0005524">
    <property type="term" value="F:ATP binding"/>
    <property type="evidence" value="ECO:0007669"/>
    <property type="project" value="UniProtKB-KW"/>
</dbReference>
<feature type="transmembrane region" description="Helical" evidence="14">
    <location>
        <begin position="327"/>
        <end position="346"/>
    </location>
</feature>
<dbReference type="InterPro" id="IPR001789">
    <property type="entry name" value="Sig_transdc_resp-reg_receiver"/>
</dbReference>
<dbReference type="Gene3D" id="3.30.450.20">
    <property type="entry name" value="PAS domain"/>
    <property type="match status" value="2"/>
</dbReference>
<evidence type="ECO:0000256" key="3">
    <source>
        <dbReference type="ARBA" id="ARBA00012438"/>
    </source>
</evidence>
<dbReference type="SMART" id="SM00387">
    <property type="entry name" value="HATPase_c"/>
    <property type="match status" value="2"/>
</dbReference>
<dbReference type="SMART" id="SM00086">
    <property type="entry name" value="PAC"/>
    <property type="match status" value="1"/>
</dbReference>
<dbReference type="SUPFAM" id="SSF52172">
    <property type="entry name" value="CheY-like"/>
    <property type="match status" value="1"/>
</dbReference>
<evidence type="ECO:0000259" key="19">
    <source>
        <dbReference type="PROSITE" id="PS50885"/>
    </source>
</evidence>
<dbReference type="NCBIfam" id="TIGR00229">
    <property type="entry name" value="sensory_box"/>
    <property type="match status" value="1"/>
</dbReference>
<evidence type="ECO:0000256" key="8">
    <source>
        <dbReference type="ARBA" id="ARBA00022777"/>
    </source>
</evidence>
<feature type="transmembrane region" description="Helical" evidence="14">
    <location>
        <begin position="17"/>
        <end position="41"/>
    </location>
</feature>
<evidence type="ECO:0000256" key="7">
    <source>
        <dbReference type="ARBA" id="ARBA00022692"/>
    </source>
</evidence>
<feature type="modified residue" description="4-aspartylphosphate" evidence="11">
    <location>
        <position position="893"/>
    </location>
</feature>
<evidence type="ECO:0000256" key="5">
    <source>
        <dbReference type="ARBA" id="ARBA00022553"/>
    </source>
</evidence>
<evidence type="ECO:0000256" key="4">
    <source>
        <dbReference type="ARBA" id="ARBA00022475"/>
    </source>
</evidence>
<dbReference type="InterPro" id="IPR036890">
    <property type="entry name" value="HATPase_C_sf"/>
</dbReference>
<dbReference type="SMART" id="SM00304">
    <property type="entry name" value="HAMP"/>
    <property type="match status" value="1"/>
</dbReference>
<keyword evidence="9 14" id="KW-1133">Transmembrane helix</keyword>
<dbReference type="RefSeq" id="WP_051527705.1">
    <property type="nucleotide sequence ID" value="NZ_JBHLZN010000001.1"/>
</dbReference>
<dbReference type="PROSITE" id="PS50109">
    <property type="entry name" value="HIS_KIN"/>
    <property type="match status" value="2"/>
</dbReference>
<dbReference type="Pfam" id="PF00672">
    <property type="entry name" value="HAMP"/>
    <property type="match status" value="1"/>
</dbReference>
<evidence type="ECO:0000313" key="20">
    <source>
        <dbReference type="EMBL" id="MFB9885297.1"/>
    </source>
</evidence>
<gene>
    <name evidence="20" type="ORF">ACFFLH_02560</name>
</gene>
<evidence type="ECO:0000256" key="13">
    <source>
        <dbReference type="SAM" id="MobiDB-lite"/>
    </source>
</evidence>
<dbReference type="PROSITE" id="PS50885">
    <property type="entry name" value="HAMP"/>
    <property type="match status" value="1"/>
</dbReference>
<dbReference type="InterPro" id="IPR033479">
    <property type="entry name" value="dCache_1"/>
</dbReference>
<dbReference type="InterPro" id="IPR036097">
    <property type="entry name" value="HisK_dim/P_sf"/>
</dbReference>
<reference evidence="20 21" key="1">
    <citation type="submission" date="2024-09" db="EMBL/GenBank/DDBJ databases">
        <authorList>
            <person name="Sun Q."/>
            <person name="Mori K."/>
        </authorList>
    </citation>
    <scope>NUCLEOTIDE SEQUENCE [LARGE SCALE GENOMIC DNA]</scope>
    <source>
        <strain evidence="20 21">ATCC 51285</strain>
    </source>
</reference>
<sequence length="1247" mass="138619">MANEHGLPSAPPARLGIVAKLLLALVCIALLPIMLALYTYYDTSKKALTQSGFQALQAAASQSSIRLDAFIQNNLAVIGMEAQLPAFSVPFAQRHNWLELTELLNSLVTRNSIFIRSYSLYDLNGDLIIDNLGNQGKSIADRHYFRQTLEAGLPQVSDIEFAQEDGRAYLYFCAPVFDNQGRLHAVLRAQFSALVLQQLLVQDNGLGGTDSFAILLDQRQQLVLASGLRFLNLDQRNVALPLTYLRPQLNPPSANQLTQASQQIWHPQLATILSQDTPSSFVAELFEAYSLPVAGALLKTPVNQWRIAFVQPQPLFFAPLRTQLTNLLWLFPILLAGLLLIAWVLANFLGKPIATLTQAALQVAEGNQDWSVDINSRDEIGTLAKALAYMTSRLQRRTELLHQNEQLFRSTFEQAAVGVAHVDLDGSFLRVNQKLALILGYSAEQLQQQRWQDLLIPEDRQSTGIHVFALLNGQVPSLSLEKRWQRHDGHLIWANITLSLVKDPNDSSHTYLVLVLEDITAKKAVAYELKQLNERLEQRVKQRTQELESLNQELAQAKQHAEAANQAKSDFLANVSHELRTPLTLILTPLEQQLRQNPDQPLFQRLHRHALMLLSRVNELLDFTKADAEKLLPAYSRVDIHAMLKVLAEDASLVAKRQQLTLEHDLDPALGEVWTDPDFIEKIVLNLLSNALKFTPEGGRIRLSASLRAGHQLHIRVSDNGPGIAKQRQPLLFQRFQQLDASKQRKVGGTGIGLALSKQLAELMGGELGVESEEGKGATFILNLPLQAIPAQGHRAGPSLAYPGLRQAKLSEHLGGVHPAKRDTSPSSPLQSSPAPTSADSKHPCLLLADDNPDLLQLLQELLSQDYQLLLAHHGEEAWQQLQQHKVDLVLSDVMMPYLDGLGLCQRMKHHPQTQHIPIILLTARGGQEANITGLESGADDYITKPFLPQELNARIQANLRMAHIQQRMREQSLAAGQAMIASGILHNLGNVLNSATTSSSEILDIVRHFKTQALEHSSTLLVEHLHNLPNYLLEDPQGTQLRQYLDQLCQHLQQQQTQILAELVVLRQALEHASAILNDHRRYTEHSLELEQLDLNKLIENALLLSKIPAHIEVQLHLPNQPMSLPSHRHYLLQILLNFLSNAQQALLAEDSAPPWIRISLQAKQDHIEICVEDNGIGIAPEHLTLVTHQGFTTKESGQGIGLHISACWAEELGGNIRISSTGLHQGACQCLSLPHNNPNQTEAAS</sequence>
<keyword evidence="4" id="KW-1003">Cell membrane</keyword>
<dbReference type="Pfam" id="PF02518">
    <property type="entry name" value="HATPase_c"/>
    <property type="match status" value="2"/>
</dbReference>
<feature type="domain" description="PAS" evidence="17">
    <location>
        <begin position="404"/>
        <end position="461"/>
    </location>
</feature>
<dbReference type="InterPro" id="IPR001610">
    <property type="entry name" value="PAC"/>
</dbReference>
<feature type="domain" description="PAC" evidence="18">
    <location>
        <begin position="478"/>
        <end position="531"/>
    </location>
</feature>
<keyword evidence="20" id="KW-0547">Nucleotide-binding</keyword>
<feature type="domain" description="Response regulatory" evidence="16">
    <location>
        <begin position="845"/>
        <end position="960"/>
    </location>
</feature>
<evidence type="ECO:0000256" key="14">
    <source>
        <dbReference type="SAM" id="Phobius"/>
    </source>
</evidence>
<feature type="domain" description="Histidine kinase" evidence="15">
    <location>
        <begin position="984"/>
        <end position="1239"/>
    </location>
</feature>
<evidence type="ECO:0000256" key="11">
    <source>
        <dbReference type="PROSITE-ProRule" id="PRU00169"/>
    </source>
</evidence>
<evidence type="ECO:0000256" key="10">
    <source>
        <dbReference type="ARBA" id="ARBA00023136"/>
    </source>
</evidence>
<organism evidence="20 21">
    <name type="scientific">Balneatrix alpica</name>
    <dbReference type="NCBI Taxonomy" id="75684"/>
    <lineage>
        <taxon>Bacteria</taxon>
        <taxon>Pseudomonadati</taxon>
        <taxon>Pseudomonadota</taxon>
        <taxon>Gammaproteobacteria</taxon>
        <taxon>Oceanospirillales</taxon>
        <taxon>Balneatrichaceae</taxon>
        <taxon>Balneatrix</taxon>
    </lineage>
</organism>
<dbReference type="InterPro" id="IPR003594">
    <property type="entry name" value="HATPase_dom"/>
</dbReference>
<dbReference type="Pfam" id="PF00072">
    <property type="entry name" value="Response_reg"/>
    <property type="match status" value="1"/>
</dbReference>
<evidence type="ECO:0000313" key="21">
    <source>
        <dbReference type="Proteomes" id="UP001589628"/>
    </source>
</evidence>
<dbReference type="EMBL" id="JBHLZN010000001">
    <property type="protein sequence ID" value="MFB9885297.1"/>
    <property type="molecule type" value="Genomic_DNA"/>
</dbReference>
<dbReference type="Gene3D" id="3.30.565.10">
    <property type="entry name" value="Histidine kinase-like ATPase, C-terminal domain"/>
    <property type="match status" value="2"/>
</dbReference>
<dbReference type="PRINTS" id="PR00344">
    <property type="entry name" value="BCTRLSENSOR"/>
</dbReference>
<comment type="catalytic activity">
    <reaction evidence="1">
        <text>ATP + protein L-histidine = ADP + protein N-phospho-L-histidine.</text>
        <dbReference type="EC" id="2.7.13.3"/>
    </reaction>
</comment>
<dbReference type="Gene3D" id="3.40.50.2300">
    <property type="match status" value="1"/>
</dbReference>
<dbReference type="InterPro" id="IPR004358">
    <property type="entry name" value="Sig_transdc_His_kin-like_C"/>
</dbReference>
<dbReference type="CDD" id="cd16922">
    <property type="entry name" value="HATPase_EvgS-ArcB-TorS-like"/>
    <property type="match status" value="1"/>
</dbReference>
<evidence type="ECO:0000256" key="1">
    <source>
        <dbReference type="ARBA" id="ARBA00000085"/>
    </source>
</evidence>
<evidence type="ECO:0000256" key="2">
    <source>
        <dbReference type="ARBA" id="ARBA00004651"/>
    </source>
</evidence>
<feature type="compositionally biased region" description="Low complexity" evidence="13">
    <location>
        <begin position="825"/>
        <end position="839"/>
    </location>
</feature>
<evidence type="ECO:0000259" key="18">
    <source>
        <dbReference type="PROSITE" id="PS50113"/>
    </source>
</evidence>
<evidence type="ECO:0000259" key="15">
    <source>
        <dbReference type="PROSITE" id="PS50109"/>
    </source>
</evidence>
<dbReference type="Gene3D" id="6.10.340.10">
    <property type="match status" value="1"/>
</dbReference>
<evidence type="ECO:0000256" key="12">
    <source>
        <dbReference type="SAM" id="Coils"/>
    </source>
</evidence>
<keyword evidence="10 14" id="KW-0472">Membrane</keyword>
<dbReference type="SMART" id="SM00091">
    <property type="entry name" value="PAS"/>
    <property type="match status" value="1"/>
</dbReference>
<dbReference type="SUPFAM" id="SSF47384">
    <property type="entry name" value="Homodimeric domain of signal transducing histidine kinase"/>
    <property type="match status" value="1"/>
</dbReference>
<dbReference type="Pfam" id="PF02743">
    <property type="entry name" value="dCache_1"/>
    <property type="match status" value="1"/>
</dbReference>
<dbReference type="InterPro" id="IPR003661">
    <property type="entry name" value="HisK_dim/P_dom"/>
</dbReference>